<organism evidence="5 6">
    <name type="scientific">Gordonia crocea</name>
    <dbReference type="NCBI Taxonomy" id="589162"/>
    <lineage>
        <taxon>Bacteria</taxon>
        <taxon>Bacillati</taxon>
        <taxon>Actinomycetota</taxon>
        <taxon>Actinomycetes</taxon>
        <taxon>Mycobacteriales</taxon>
        <taxon>Gordoniaceae</taxon>
        <taxon>Gordonia</taxon>
    </lineage>
</organism>
<accession>A0A7M3SVM0</accession>
<reference evidence="6" key="1">
    <citation type="submission" date="2019-06" db="EMBL/GenBank/DDBJ databases">
        <title>Gordonia isolated from sludge of a wastewater treatment plant.</title>
        <authorList>
            <person name="Tamura T."/>
            <person name="Aoyama K."/>
            <person name="Kang Y."/>
            <person name="Saito S."/>
            <person name="Akiyama N."/>
            <person name="Yazawa K."/>
            <person name="Gonoi T."/>
            <person name="Mikami Y."/>
        </authorList>
    </citation>
    <scope>NUCLEOTIDE SEQUENCE [LARGE SCALE GENOMIC DNA]</scope>
    <source>
        <strain evidence="6">NBRC 107697</strain>
    </source>
</reference>
<evidence type="ECO:0000259" key="4">
    <source>
        <dbReference type="Pfam" id="PF13472"/>
    </source>
</evidence>
<dbReference type="CDD" id="cd01823">
    <property type="entry name" value="SEST_like"/>
    <property type="match status" value="1"/>
</dbReference>
<keyword evidence="5" id="KW-0378">Hydrolase</keyword>
<evidence type="ECO:0000313" key="5">
    <source>
        <dbReference type="EMBL" id="GED96694.1"/>
    </source>
</evidence>
<protein>
    <submittedName>
        <fullName evidence="5">Hydrolase</fullName>
    </submittedName>
</protein>
<dbReference type="PANTHER" id="PTHR37981:SF1">
    <property type="entry name" value="SGNH HYDROLASE-TYPE ESTERASE DOMAIN-CONTAINING PROTEIN"/>
    <property type="match status" value="1"/>
</dbReference>
<feature type="active site" evidence="1">
    <location>
        <position position="268"/>
    </location>
</feature>
<dbReference type="SUPFAM" id="SSF52266">
    <property type="entry name" value="SGNH hydrolase"/>
    <property type="match status" value="1"/>
</dbReference>
<dbReference type="InterPro" id="IPR037460">
    <property type="entry name" value="SEST-like"/>
</dbReference>
<gene>
    <name evidence="5" type="ORF">nbrc107697_07330</name>
</gene>
<dbReference type="RefSeq" id="WP_161926127.1">
    <property type="nucleotide sequence ID" value="NZ_BJOU01000001.1"/>
</dbReference>
<dbReference type="GO" id="GO:0004806">
    <property type="term" value="F:triacylglycerol lipase activity"/>
    <property type="evidence" value="ECO:0007669"/>
    <property type="project" value="TreeGrafter"/>
</dbReference>
<keyword evidence="2" id="KW-1015">Disulfide bond</keyword>
<comment type="caution">
    <text evidence="5">The sequence shown here is derived from an EMBL/GenBank/DDBJ whole genome shotgun (WGS) entry which is preliminary data.</text>
</comment>
<feature type="signal peptide" evidence="3">
    <location>
        <begin position="1"/>
        <end position="30"/>
    </location>
</feature>
<sequence>MSVVVRGTRLAAVGVGVLVAGALLAAPADAAPLRGAEYVALGDSAAAGPLIEPQDRSSPGCFRAERNYPAVIAQRVGARLRDATCSSARSANVYATPQRTVAGLVPVQASTLSARTRLVTLTIGLNDVGMFPIALSCASIPGSTPCNQRYRRGGPDDLHVRINAAGVKWGRMLDSIRRHAPNAKVVVVGYGTYIRSGGCAAQPIRPADADFFRSVVAKANRVMAAQAQRRGMQFVDIGPMSEGHDMCAPPARQYFYGTVPSELGVPLHPTPLGMVAIGRYVASRLG</sequence>
<feature type="disulfide bond" evidence="2">
    <location>
        <begin position="137"/>
        <end position="146"/>
    </location>
</feature>
<dbReference type="InterPro" id="IPR036514">
    <property type="entry name" value="SGNH_hydro_sf"/>
</dbReference>
<feature type="active site" description="Nucleophile" evidence="1">
    <location>
        <position position="44"/>
    </location>
</feature>
<dbReference type="EMBL" id="BJOU01000001">
    <property type="protein sequence ID" value="GED96694.1"/>
    <property type="molecule type" value="Genomic_DNA"/>
</dbReference>
<evidence type="ECO:0000313" key="6">
    <source>
        <dbReference type="Proteomes" id="UP000444980"/>
    </source>
</evidence>
<evidence type="ECO:0000256" key="3">
    <source>
        <dbReference type="SAM" id="SignalP"/>
    </source>
</evidence>
<proteinExistence type="predicted"/>
<dbReference type="Pfam" id="PF13472">
    <property type="entry name" value="Lipase_GDSL_2"/>
    <property type="match status" value="1"/>
</dbReference>
<dbReference type="GO" id="GO:0019433">
    <property type="term" value="P:triglyceride catabolic process"/>
    <property type="evidence" value="ECO:0007669"/>
    <property type="project" value="TreeGrafter"/>
</dbReference>
<dbReference type="Proteomes" id="UP000444980">
    <property type="component" value="Unassembled WGS sequence"/>
</dbReference>
<feature type="disulfide bond" evidence="2">
    <location>
        <begin position="61"/>
        <end position="85"/>
    </location>
</feature>
<dbReference type="OrthoDB" id="5503950at2"/>
<dbReference type="Gene3D" id="3.40.50.1110">
    <property type="entry name" value="SGNH hydrolase"/>
    <property type="match status" value="1"/>
</dbReference>
<keyword evidence="6" id="KW-1185">Reference proteome</keyword>
<keyword evidence="3" id="KW-0732">Signal</keyword>
<evidence type="ECO:0000256" key="2">
    <source>
        <dbReference type="PIRSR" id="PIRSR637460-2"/>
    </source>
</evidence>
<dbReference type="PANTHER" id="PTHR37981">
    <property type="entry name" value="LIPASE 2"/>
    <property type="match status" value="1"/>
</dbReference>
<feature type="disulfide bond" evidence="2">
    <location>
        <begin position="199"/>
        <end position="247"/>
    </location>
</feature>
<feature type="domain" description="SGNH hydrolase-type esterase" evidence="4">
    <location>
        <begin position="40"/>
        <end position="274"/>
    </location>
</feature>
<feature type="chain" id="PRO_5029900701" evidence="3">
    <location>
        <begin position="31"/>
        <end position="286"/>
    </location>
</feature>
<evidence type="ECO:0000256" key="1">
    <source>
        <dbReference type="PIRSR" id="PIRSR637460-1"/>
    </source>
</evidence>
<dbReference type="AlphaFoldDB" id="A0A7M3SVM0"/>
<name>A0A7M3SVM0_9ACTN</name>
<dbReference type="InterPro" id="IPR013830">
    <property type="entry name" value="SGNH_hydro"/>
</dbReference>